<dbReference type="PRINTS" id="PR00932">
    <property type="entry name" value="AMINO1PTASE"/>
</dbReference>
<comment type="similarity">
    <text evidence="3 11">Belongs to the peptidase M18 family.</text>
</comment>
<keyword evidence="10 11" id="KW-0482">Metalloprotease</keyword>
<dbReference type="Gene3D" id="2.30.250.10">
    <property type="entry name" value="Aminopeptidase i, Domain 2"/>
    <property type="match status" value="1"/>
</dbReference>
<evidence type="ECO:0000256" key="7">
    <source>
        <dbReference type="ARBA" id="ARBA00022723"/>
    </source>
</evidence>
<dbReference type="InterPro" id="IPR023358">
    <property type="entry name" value="Peptidase_M18_dom2"/>
</dbReference>
<dbReference type="EMBL" id="JBBJBU010000003">
    <property type="protein sequence ID" value="KAK7206241.1"/>
    <property type="molecule type" value="Genomic_DNA"/>
</dbReference>
<dbReference type="NCBIfam" id="NF002759">
    <property type="entry name" value="PRK02813.1"/>
    <property type="match status" value="1"/>
</dbReference>
<keyword evidence="5 11" id="KW-0031">Aminopeptidase</keyword>
<keyword evidence="9 11" id="KW-0862">Zinc</keyword>
<proteinExistence type="inferred from homology"/>
<dbReference type="GeneID" id="90037764"/>
<evidence type="ECO:0000256" key="6">
    <source>
        <dbReference type="ARBA" id="ARBA00022670"/>
    </source>
</evidence>
<dbReference type="RefSeq" id="XP_064769274.1">
    <property type="nucleotide sequence ID" value="XM_064912252.1"/>
</dbReference>
<comment type="caution">
    <text evidence="12">The sequence shown here is derived from an EMBL/GenBank/DDBJ whole genome shotgun (WGS) entry which is preliminary data.</text>
</comment>
<keyword evidence="6 11" id="KW-0645">Protease</keyword>
<dbReference type="GO" id="GO:0004177">
    <property type="term" value="F:aminopeptidase activity"/>
    <property type="evidence" value="ECO:0007669"/>
    <property type="project" value="UniProtKB-KW"/>
</dbReference>
<name>A0ABR1F8S3_9ASCO</name>
<dbReference type="Pfam" id="PF02127">
    <property type="entry name" value="Peptidase_M18"/>
    <property type="match status" value="1"/>
</dbReference>
<dbReference type="InterPro" id="IPR001948">
    <property type="entry name" value="Peptidase_M18"/>
</dbReference>
<dbReference type="PANTHER" id="PTHR28570:SF3">
    <property type="entry name" value="ASPARTYL AMINOPEPTIDASE"/>
    <property type="match status" value="1"/>
</dbReference>
<reference evidence="12 13" key="1">
    <citation type="submission" date="2024-03" db="EMBL/GenBank/DDBJ databases">
        <title>Genome-scale model development and genomic sequencing of the oleaginous clade Lipomyces.</title>
        <authorList>
            <consortium name="Lawrence Berkeley National Laboratory"/>
            <person name="Czajka J.J."/>
            <person name="Han Y."/>
            <person name="Kim J."/>
            <person name="Mondo S.J."/>
            <person name="Hofstad B.A."/>
            <person name="Robles A."/>
            <person name="Haridas S."/>
            <person name="Riley R."/>
            <person name="LaButti K."/>
            <person name="Pangilinan J."/>
            <person name="Andreopoulos W."/>
            <person name="Lipzen A."/>
            <person name="Yan J."/>
            <person name="Wang M."/>
            <person name="Ng V."/>
            <person name="Grigoriev I.V."/>
            <person name="Spatafora J.W."/>
            <person name="Magnuson J.K."/>
            <person name="Baker S.E."/>
            <person name="Pomraning K.R."/>
        </authorList>
    </citation>
    <scope>NUCLEOTIDE SEQUENCE [LARGE SCALE GENOMIC DNA]</scope>
    <source>
        <strain evidence="12 13">Phaff 52-87</strain>
    </source>
</reference>
<dbReference type="EC" id="3.4.11.21" evidence="4"/>
<evidence type="ECO:0000256" key="11">
    <source>
        <dbReference type="RuleBase" id="RU004386"/>
    </source>
</evidence>
<evidence type="ECO:0000256" key="8">
    <source>
        <dbReference type="ARBA" id="ARBA00022801"/>
    </source>
</evidence>
<evidence type="ECO:0000256" key="9">
    <source>
        <dbReference type="ARBA" id="ARBA00022833"/>
    </source>
</evidence>
<comment type="catalytic activity">
    <reaction evidence="1">
        <text>Release of an N-terminal aspartate or glutamate from a peptide, with a preference for aspartate.</text>
        <dbReference type="EC" id="3.4.11.21"/>
    </reaction>
</comment>
<dbReference type="SUPFAM" id="SSF53187">
    <property type="entry name" value="Zn-dependent exopeptidases"/>
    <property type="match status" value="1"/>
</dbReference>
<keyword evidence="13" id="KW-1185">Reference proteome</keyword>
<evidence type="ECO:0000256" key="2">
    <source>
        <dbReference type="ARBA" id="ARBA00001947"/>
    </source>
</evidence>
<evidence type="ECO:0000313" key="13">
    <source>
        <dbReference type="Proteomes" id="UP001498771"/>
    </source>
</evidence>
<keyword evidence="8 11" id="KW-0378">Hydrolase</keyword>
<keyword evidence="7 11" id="KW-0479">Metal-binding</keyword>
<gene>
    <name evidence="12" type="ORF">BZA70DRAFT_276121</name>
</gene>
<evidence type="ECO:0000256" key="3">
    <source>
        <dbReference type="ARBA" id="ARBA00008290"/>
    </source>
</evidence>
<organism evidence="12 13">
    <name type="scientific">Myxozyma melibiosi</name>
    <dbReference type="NCBI Taxonomy" id="54550"/>
    <lineage>
        <taxon>Eukaryota</taxon>
        <taxon>Fungi</taxon>
        <taxon>Dikarya</taxon>
        <taxon>Ascomycota</taxon>
        <taxon>Saccharomycotina</taxon>
        <taxon>Lipomycetes</taxon>
        <taxon>Lipomycetales</taxon>
        <taxon>Lipomycetaceae</taxon>
        <taxon>Myxozyma</taxon>
    </lineage>
</organism>
<dbReference type="PANTHER" id="PTHR28570">
    <property type="entry name" value="ASPARTYL AMINOPEPTIDASE"/>
    <property type="match status" value="1"/>
</dbReference>
<evidence type="ECO:0000256" key="10">
    <source>
        <dbReference type="ARBA" id="ARBA00023049"/>
    </source>
</evidence>
<dbReference type="Gene3D" id="3.40.630.10">
    <property type="entry name" value="Zn peptidases"/>
    <property type="match status" value="1"/>
</dbReference>
<sequence>MVTRMSVAKAYASDFIAFVNSSPTPYHVVDNAKKLLLSAGFIELKERDSWLGLVEKGKKYFCTRNGSSIIAFGVGKNWKPGNGIAMVGSHTDSPTLRLKPVSKKGAEGYLQVGVELYGGGLWHTWFDRDLSVAGRVYVKTEEGDHVPKLIKINKPILRIPTLAIHLDSEVRLKFEFNKETHLFPIAGLAAEMLNKCEEAPEGSTATATGEDDSEFMPYSTMTSRHQPKLIWMIAEACGVPISYVRDFELVLYDTHPSTFGGLSDEFIFSQRLDNQMMTYCAIRGLIDSLAEPDALDGDSTIRLISCFDHEEIGSESAQGARSNFLPSIVKRLSALSGDAAADATADASADTTFFEQTCNKSFLLSADMAHAVHPNYPAKYESNHRPEMNKGPVIKINANQRYSTNSPGMILLEEVARINKVPLQLFVVRNDSSCGSTIGPALASLLGTRTLDLGNPQLSMHSIRETGGTADVEFAASLFSSYFNNYDVLEKKIFVD</sequence>
<comment type="cofactor">
    <cofactor evidence="2">
        <name>Zn(2+)</name>
        <dbReference type="ChEBI" id="CHEBI:29105"/>
    </cofactor>
</comment>
<evidence type="ECO:0000256" key="5">
    <source>
        <dbReference type="ARBA" id="ARBA00022438"/>
    </source>
</evidence>
<evidence type="ECO:0000256" key="4">
    <source>
        <dbReference type="ARBA" id="ARBA00011965"/>
    </source>
</evidence>
<evidence type="ECO:0000256" key="1">
    <source>
        <dbReference type="ARBA" id="ARBA00001335"/>
    </source>
</evidence>
<protein>
    <recommendedName>
        <fullName evidence="4">aspartyl aminopeptidase</fullName>
        <ecNumber evidence="4">3.4.11.21</ecNumber>
    </recommendedName>
</protein>
<dbReference type="CDD" id="cd05658">
    <property type="entry name" value="M18_DAP"/>
    <property type="match status" value="1"/>
</dbReference>
<dbReference type="SUPFAM" id="SSF101821">
    <property type="entry name" value="Aminopeptidase/glucanase lid domain"/>
    <property type="match status" value="1"/>
</dbReference>
<evidence type="ECO:0000313" key="12">
    <source>
        <dbReference type="EMBL" id="KAK7206241.1"/>
    </source>
</evidence>
<accession>A0ABR1F8S3</accession>
<dbReference type="Proteomes" id="UP001498771">
    <property type="component" value="Unassembled WGS sequence"/>
</dbReference>